<evidence type="ECO:0000313" key="3">
    <source>
        <dbReference type="EMBL" id="MBT0769067.1"/>
    </source>
</evidence>
<sequence>MIAGAQLPCDIAVVGLGIAGVHHLTKEVEETIRRCTKTFVADTGTGMLEYLGGLGTEVVDLTQPREVGEHRILIYRRIAAEVVAAAKAGGPVCFATYGHPTMYCYPTTLIQRAALVLNLSVTVLPGVSFLDTLLCDLGVDPGFDGLQMYEASDLVVRRRPLQADVPCVITQAPMTLDAYNRRGSRALDNLRLLQRHLLGTYPADHEVLLVTSKPHPLLEPLIQPVPLGSLAAALLPATQLGTLFIPALHRREIADRELAARMQILDGPRTARVTSGAPPSRPGRPPIGPQPA</sequence>
<reference evidence="3 4" key="1">
    <citation type="submission" date="2021-05" db="EMBL/GenBank/DDBJ databases">
        <title>Kineosporia and Streptomyces sp. nov. two new marine actinobacteria isolated from Coral.</title>
        <authorList>
            <person name="Buangrab K."/>
            <person name="Sutthacheep M."/>
            <person name="Yeemin T."/>
            <person name="Harunari E."/>
            <person name="Igarashi Y."/>
            <person name="Kanchanasin P."/>
            <person name="Tanasupawat S."/>
            <person name="Phongsopitanun W."/>
        </authorList>
    </citation>
    <scope>NUCLEOTIDE SEQUENCE [LARGE SCALE GENOMIC DNA]</scope>
    <source>
        <strain evidence="3 4">J2-2</strain>
    </source>
</reference>
<dbReference type="EMBL" id="JAHBAY010000003">
    <property type="protein sequence ID" value="MBT0769067.1"/>
    <property type="molecule type" value="Genomic_DNA"/>
</dbReference>
<dbReference type="Pfam" id="PF00590">
    <property type="entry name" value="TP_methylase"/>
    <property type="match status" value="1"/>
</dbReference>
<dbReference type="RefSeq" id="WP_214155357.1">
    <property type="nucleotide sequence ID" value="NZ_JAHBAY010000003.1"/>
</dbReference>
<feature type="compositionally biased region" description="Pro residues" evidence="1">
    <location>
        <begin position="279"/>
        <end position="292"/>
    </location>
</feature>
<dbReference type="InterPro" id="IPR000878">
    <property type="entry name" value="4pyrrol_Mease"/>
</dbReference>
<accession>A0ABS5TDB0</accession>
<gene>
    <name evidence="3" type="ORF">KIH74_09030</name>
</gene>
<dbReference type="InterPro" id="IPR014777">
    <property type="entry name" value="4pyrrole_Mease_sub1"/>
</dbReference>
<evidence type="ECO:0000259" key="2">
    <source>
        <dbReference type="Pfam" id="PF00590"/>
    </source>
</evidence>
<proteinExistence type="predicted"/>
<dbReference type="Proteomes" id="UP001197247">
    <property type="component" value="Unassembled WGS sequence"/>
</dbReference>
<name>A0ABS5TDB0_9ACTN</name>
<organism evidence="3 4">
    <name type="scientific">Kineosporia corallincola</name>
    <dbReference type="NCBI Taxonomy" id="2835133"/>
    <lineage>
        <taxon>Bacteria</taxon>
        <taxon>Bacillati</taxon>
        <taxon>Actinomycetota</taxon>
        <taxon>Actinomycetes</taxon>
        <taxon>Kineosporiales</taxon>
        <taxon>Kineosporiaceae</taxon>
        <taxon>Kineosporia</taxon>
    </lineage>
</organism>
<comment type="caution">
    <text evidence="3">The sequence shown here is derived from an EMBL/GenBank/DDBJ whole genome shotgun (WGS) entry which is preliminary data.</text>
</comment>
<dbReference type="CDD" id="cd19916">
    <property type="entry name" value="OphMA_like"/>
    <property type="match status" value="1"/>
</dbReference>
<keyword evidence="4" id="KW-1185">Reference proteome</keyword>
<feature type="region of interest" description="Disordered" evidence="1">
    <location>
        <begin position="266"/>
        <end position="292"/>
    </location>
</feature>
<feature type="domain" description="Tetrapyrrole methylase" evidence="2">
    <location>
        <begin position="11"/>
        <end position="150"/>
    </location>
</feature>
<protein>
    <recommendedName>
        <fullName evidence="2">Tetrapyrrole methylase domain-containing protein</fullName>
    </recommendedName>
</protein>
<evidence type="ECO:0000256" key="1">
    <source>
        <dbReference type="SAM" id="MobiDB-lite"/>
    </source>
</evidence>
<dbReference type="Gene3D" id="3.40.1010.10">
    <property type="entry name" value="Cobalt-precorrin-4 Transmethylase, Domain 1"/>
    <property type="match status" value="1"/>
</dbReference>
<dbReference type="SUPFAM" id="SSF53790">
    <property type="entry name" value="Tetrapyrrole methylase"/>
    <property type="match status" value="1"/>
</dbReference>
<evidence type="ECO:0000313" key="4">
    <source>
        <dbReference type="Proteomes" id="UP001197247"/>
    </source>
</evidence>
<dbReference type="InterPro" id="IPR035996">
    <property type="entry name" value="4pyrrol_Methylase_sf"/>
</dbReference>